<protein>
    <submittedName>
        <fullName evidence="7">Dihydroorotase</fullName>
        <ecNumber evidence="7">3.5.2.3</ecNumber>
    </submittedName>
</protein>
<dbReference type="SUPFAM" id="SSF51338">
    <property type="entry name" value="Composite domain of metallo-dependent hydrolases"/>
    <property type="match status" value="1"/>
</dbReference>
<dbReference type="Proteomes" id="UP000595362">
    <property type="component" value="Chromosome"/>
</dbReference>
<dbReference type="InterPro" id="IPR050138">
    <property type="entry name" value="DHOase/Allantoinase_Hydrolase"/>
</dbReference>
<comment type="function">
    <text evidence="2">Catalyzes the reversible cyclization of carbamoyl aspartate to dihydroorotate.</text>
</comment>
<keyword evidence="4" id="KW-0479">Metal-binding</keyword>
<dbReference type="GO" id="GO:0005737">
    <property type="term" value="C:cytoplasm"/>
    <property type="evidence" value="ECO:0007669"/>
    <property type="project" value="TreeGrafter"/>
</dbReference>
<dbReference type="CDD" id="cd01318">
    <property type="entry name" value="DHOase_IIb"/>
    <property type="match status" value="1"/>
</dbReference>
<dbReference type="PROSITE" id="PS00483">
    <property type="entry name" value="DIHYDROOROTASE_2"/>
    <property type="match status" value="1"/>
</dbReference>
<dbReference type="Pfam" id="PF01979">
    <property type="entry name" value="Amidohydro_1"/>
    <property type="match status" value="1"/>
</dbReference>
<reference evidence="7 8" key="1">
    <citation type="submission" date="2020-07" db="EMBL/GenBank/DDBJ databases">
        <title>Huge and variable diversity of episymbiotic CPR bacteria and DPANN archaea in groundwater ecosystems.</title>
        <authorList>
            <person name="He C.Y."/>
            <person name="Keren R."/>
            <person name="Whittaker M."/>
            <person name="Farag I.F."/>
            <person name="Doudna J."/>
            <person name="Cate J.H.D."/>
            <person name="Banfield J.F."/>
        </authorList>
    </citation>
    <scope>NUCLEOTIDE SEQUENCE [LARGE SCALE GENOMIC DNA]</scope>
    <source>
        <strain evidence="7">NC_groundwater_70_Ag_B-0.1um_54_66</strain>
    </source>
</reference>
<accession>A0A7T5R2C6</accession>
<dbReference type="InterPro" id="IPR006680">
    <property type="entry name" value="Amidohydro-rel"/>
</dbReference>
<keyword evidence="5 7" id="KW-0378">Hydrolase</keyword>
<feature type="domain" description="Amidohydrolase-related" evidence="6">
    <location>
        <begin position="54"/>
        <end position="423"/>
    </location>
</feature>
<dbReference type="NCBIfam" id="TIGR00857">
    <property type="entry name" value="pyrC_multi"/>
    <property type="match status" value="1"/>
</dbReference>
<gene>
    <name evidence="7" type="ORF">HYS17_00160</name>
</gene>
<dbReference type="EMBL" id="CP066681">
    <property type="protein sequence ID" value="QQG36242.1"/>
    <property type="molecule type" value="Genomic_DNA"/>
</dbReference>
<dbReference type="GO" id="GO:0004038">
    <property type="term" value="F:allantoinase activity"/>
    <property type="evidence" value="ECO:0007669"/>
    <property type="project" value="TreeGrafter"/>
</dbReference>
<organism evidence="7 8">
    <name type="scientific">Micavibrio aeruginosavorus</name>
    <dbReference type="NCBI Taxonomy" id="349221"/>
    <lineage>
        <taxon>Bacteria</taxon>
        <taxon>Pseudomonadati</taxon>
        <taxon>Bdellovibrionota</taxon>
        <taxon>Bdellovibrionia</taxon>
        <taxon>Bdellovibrionales</taxon>
        <taxon>Pseudobdellovibrionaceae</taxon>
        <taxon>Micavibrio</taxon>
    </lineage>
</organism>
<dbReference type="GO" id="GO:0046872">
    <property type="term" value="F:metal ion binding"/>
    <property type="evidence" value="ECO:0007669"/>
    <property type="project" value="UniProtKB-KW"/>
</dbReference>
<dbReference type="InterPro" id="IPR002195">
    <property type="entry name" value="Dihydroorotase_CS"/>
</dbReference>
<dbReference type="PANTHER" id="PTHR43668:SF4">
    <property type="entry name" value="ALLANTOINASE"/>
    <property type="match status" value="1"/>
</dbReference>
<dbReference type="InterPro" id="IPR032466">
    <property type="entry name" value="Metal_Hydrolase"/>
</dbReference>
<evidence type="ECO:0000256" key="4">
    <source>
        <dbReference type="ARBA" id="ARBA00022723"/>
    </source>
</evidence>
<evidence type="ECO:0000256" key="2">
    <source>
        <dbReference type="ARBA" id="ARBA00002368"/>
    </source>
</evidence>
<dbReference type="EC" id="3.5.2.3" evidence="7"/>
<dbReference type="NCBIfam" id="NF006559">
    <property type="entry name" value="PRK09060.1"/>
    <property type="match status" value="1"/>
</dbReference>
<dbReference type="AlphaFoldDB" id="A0A7T5R2C6"/>
<evidence type="ECO:0000256" key="1">
    <source>
        <dbReference type="ARBA" id="ARBA00001947"/>
    </source>
</evidence>
<comment type="similarity">
    <text evidence="3">Belongs to the metallo-dependent hydrolases superfamily. DHOase family. Class I DHOase subfamily.</text>
</comment>
<dbReference type="InterPro" id="IPR011059">
    <property type="entry name" value="Metal-dep_hydrolase_composite"/>
</dbReference>
<evidence type="ECO:0000256" key="5">
    <source>
        <dbReference type="ARBA" id="ARBA00022801"/>
    </source>
</evidence>
<dbReference type="Gene3D" id="3.20.20.140">
    <property type="entry name" value="Metal-dependent hydrolases"/>
    <property type="match status" value="1"/>
</dbReference>
<evidence type="ECO:0000313" key="7">
    <source>
        <dbReference type="EMBL" id="QQG36242.1"/>
    </source>
</evidence>
<dbReference type="Gene3D" id="2.30.40.10">
    <property type="entry name" value="Urease, subunit C, domain 1"/>
    <property type="match status" value="1"/>
</dbReference>
<comment type="cofactor">
    <cofactor evidence="1">
        <name>Zn(2+)</name>
        <dbReference type="ChEBI" id="CHEBI:29105"/>
    </cofactor>
</comment>
<dbReference type="GO" id="GO:0004151">
    <property type="term" value="F:dihydroorotase activity"/>
    <property type="evidence" value="ECO:0007669"/>
    <property type="project" value="UniProtKB-EC"/>
</dbReference>
<sequence>MAETFDLILRGGTAVLPGMTLEVDIGVRDGKIAAIGDLEGAAADNVIPCRGLHILPGVIDTQVHFREPGATHKEDIEHGTMAAAAGGVTAVFEMPNTTPLTTTPETLAQKMDIASQTAYCDYAFYLGGTAINARNLPEWENLPGVCGIKIFMGSSTGDLLSATDDEVRTVLANGHRVVAVHAEDEMMMNENKKTILGDSNNVNLHPAWRSPESCVSATNRLLRIARDCGRRVHVLHISTAEELDILAQNRDIATCEVLPNHLTLAAPECYERLGTRAQQNPPIRERRHQDALWQAVRNGLIDILGSDHAPHTLEEKGKTYPASPSGTPGVQTLVPVMLNHVNEGRLTLERFVDLTAYGPARIHQIAGKGRICPGYDADFTIVDMKARKEITAKQQKSKAGWSPYEGMKVTGWPVATIIRGQIVMQDGEVSGLPRGLPVRFKETLAGESAAATIVPLTRNRQQSA</sequence>
<proteinExistence type="inferred from homology"/>
<dbReference type="GO" id="GO:0006145">
    <property type="term" value="P:purine nucleobase catabolic process"/>
    <property type="evidence" value="ECO:0007669"/>
    <property type="project" value="TreeGrafter"/>
</dbReference>
<evidence type="ECO:0000313" key="8">
    <source>
        <dbReference type="Proteomes" id="UP000595362"/>
    </source>
</evidence>
<dbReference type="PANTHER" id="PTHR43668">
    <property type="entry name" value="ALLANTOINASE"/>
    <property type="match status" value="1"/>
</dbReference>
<evidence type="ECO:0000256" key="3">
    <source>
        <dbReference type="ARBA" id="ARBA00010286"/>
    </source>
</evidence>
<dbReference type="SUPFAM" id="SSF51556">
    <property type="entry name" value="Metallo-dependent hydrolases"/>
    <property type="match status" value="1"/>
</dbReference>
<name>A0A7T5R2C6_9BACT</name>
<evidence type="ECO:0000259" key="6">
    <source>
        <dbReference type="Pfam" id="PF01979"/>
    </source>
</evidence>